<name>A0A194WDH6_CYTMA</name>
<keyword evidence="3" id="KW-1185">Reference proteome</keyword>
<dbReference type="EMBL" id="CM003110">
    <property type="protein sequence ID" value="KUI74449.1"/>
    <property type="molecule type" value="Genomic_DNA"/>
</dbReference>
<evidence type="ECO:0000256" key="1">
    <source>
        <dbReference type="SAM" id="MobiDB-lite"/>
    </source>
</evidence>
<reference evidence="2" key="1">
    <citation type="submission" date="2014-12" db="EMBL/GenBank/DDBJ databases">
        <title>Genome Sequence of Valsa Canker Pathogens Uncovers a Specific Adaption of Colonization on Woody Bark.</title>
        <authorList>
            <person name="Yin Z."/>
            <person name="Liu H."/>
            <person name="Gao X."/>
            <person name="Li Z."/>
            <person name="Song N."/>
            <person name="Ke X."/>
            <person name="Dai Q."/>
            <person name="Wu Y."/>
            <person name="Sun Y."/>
            <person name="Xu J.-R."/>
            <person name="Kang Z.K."/>
            <person name="Wang L."/>
            <person name="Huang L."/>
        </authorList>
    </citation>
    <scope>NUCLEOTIDE SEQUENCE [LARGE SCALE GENOMIC DNA]</scope>
    <source>
        <strain evidence="2">03-8</strain>
    </source>
</reference>
<proteinExistence type="predicted"/>
<feature type="compositionally biased region" description="Low complexity" evidence="1">
    <location>
        <begin position="92"/>
        <end position="104"/>
    </location>
</feature>
<feature type="region of interest" description="Disordered" evidence="1">
    <location>
        <begin position="1"/>
        <end position="26"/>
    </location>
</feature>
<feature type="region of interest" description="Disordered" evidence="1">
    <location>
        <begin position="244"/>
        <end position="285"/>
    </location>
</feature>
<sequence length="305" mass="31981">MSPFFRGSVRPPRRHPRPWSMNPRLNPDLIVDEANEKGQPVEQAELRLPVTNSIYGKPAELTPVPDLPTTNGRHTPEEAETQAAVPETTNSDTAATLDLAETTEPTFNPDDEIPTDNHLQPGQSLDRTSTRDSGTAITDPPYLNDFVEKTNPGLSPPDAVPGLSYAQGHARADSSTIGTAETGPCSGPVYDTQAIGSDEEEEAAIVQPTPAAIGETPFATPFEGPAGQAAWGTSTSFRHPAAVETPDASHIPGGFPGARSDAPATANEGLTADKEPASATASTFTDGTAAAVEPLIDDAQLEMKV</sequence>
<dbReference type="AlphaFoldDB" id="A0A194WDH6"/>
<dbReference type="OrthoDB" id="5245589at2759"/>
<dbReference type="Proteomes" id="UP000078559">
    <property type="component" value="Chromosome 13"/>
</dbReference>
<evidence type="ECO:0000313" key="3">
    <source>
        <dbReference type="Proteomes" id="UP000078559"/>
    </source>
</evidence>
<feature type="compositionally biased region" description="Polar residues" evidence="1">
    <location>
        <begin position="117"/>
        <end position="136"/>
    </location>
</feature>
<evidence type="ECO:0000313" key="2">
    <source>
        <dbReference type="EMBL" id="KUI74449.1"/>
    </source>
</evidence>
<feature type="region of interest" description="Disordered" evidence="1">
    <location>
        <begin position="56"/>
        <end position="143"/>
    </location>
</feature>
<organism evidence="2 3">
    <name type="scientific">Cytospora mali</name>
    <name type="common">Apple Valsa canker fungus</name>
    <name type="synonym">Valsa mali</name>
    <dbReference type="NCBI Taxonomy" id="578113"/>
    <lineage>
        <taxon>Eukaryota</taxon>
        <taxon>Fungi</taxon>
        <taxon>Dikarya</taxon>
        <taxon>Ascomycota</taxon>
        <taxon>Pezizomycotina</taxon>
        <taxon>Sordariomycetes</taxon>
        <taxon>Sordariomycetidae</taxon>
        <taxon>Diaporthales</taxon>
        <taxon>Cytosporaceae</taxon>
        <taxon>Cytospora</taxon>
    </lineage>
</organism>
<protein>
    <submittedName>
        <fullName evidence="2">Uncharacterized protein</fullName>
    </submittedName>
</protein>
<accession>A0A194WDH6</accession>
<gene>
    <name evidence="2" type="ORF">VM1G_10083</name>
</gene>